<evidence type="ECO:0000313" key="4">
    <source>
        <dbReference type="EMBL" id="MFD1717351.1"/>
    </source>
</evidence>
<keyword evidence="2" id="KW-0663">Pyridoxal phosphate</keyword>
<reference evidence="5" key="1">
    <citation type="journal article" date="2019" name="Int. J. Syst. Evol. Microbiol.">
        <title>The Global Catalogue of Microorganisms (GCM) 10K type strain sequencing project: providing services to taxonomists for standard genome sequencing and annotation.</title>
        <authorList>
            <consortium name="The Broad Institute Genomics Platform"/>
            <consortium name="The Broad Institute Genome Sequencing Center for Infectious Disease"/>
            <person name="Wu L."/>
            <person name="Ma J."/>
        </authorList>
    </citation>
    <scope>NUCLEOTIDE SEQUENCE [LARGE SCALE GENOMIC DNA]</scope>
    <source>
        <strain evidence="5">JCM 17130</strain>
    </source>
</reference>
<dbReference type="EMBL" id="JBHUEE010000002">
    <property type="protein sequence ID" value="MFD1717351.1"/>
    <property type="molecule type" value="Genomic_DNA"/>
</dbReference>
<dbReference type="PANTHER" id="PTHR30244">
    <property type="entry name" value="TRANSAMINASE"/>
    <property type="match status" value="1"/>
</dbReference>
<name>A0ABW4L1E4_9MICO</name>
<feature type="region of interest" description="Disordered" evidence="3">
    <location>
        <begin position="1"/>
        <end position="30"/>
    </location>
</feature>
<evidence type="ECO:0000256" key="1">
    <source>
        <dbReference type="ARBA" id="ARBA00001933"/>
    </source>
</evidence>
<dbReference type="Proteomes" id="UP001597277">
    <property type="component" value="Unassembled WGS sequence"/>
</dbReference>
<dbReference type="InterPro" id="IPR015424">
    <property type="entry name" value="PyrdxlP-dep_Trfase"/>
</dbReference>
<dbReference type="InterPro" id="IPR015421">
    <property type="entry name" value="PyrdxlP-dep_Trfase_major"/>
</dbReference>
<keyword evidence="4" id="KW-0808">Transferase</keyword>
<comment type="caution">
    <text evidence="4">The sequence shown here is derived from an EMBL/GenBank/DDBJ whole genome shotgun (WGS) entry which is preliminary data.</text>
</comment>
<proteinExistence type="inferred from homology"/>
<dbReference type="SUPFAM" id="SSF53383">
    <property type="entry name" value="PLP-dependent transferases"/>
    <property type="match status" value="1"/>
</dbReference>
<dbReference type="GO" id="GO:0008483">
    <property type="term" value="F:transaminase activity"/>
    <property type="evidence" value="ECO:0007669"/>
    <property type="project" value="UniProtKB-KW"/>
</dbReference>
<comment type="cofactor">
    <cofactor evidence="1">
        <name>pyridoxal 5'-phosphate</name>
        <dbReference type="ChEBI" id="CHEBI:597326"/>
    </cofactor>
</comment>
<evidence type="ECO:0000256" key="3">
    <source>
        <dbReference type="SAM" id="MobiDB-lite"/>
    </source>
</evidence>
<dbReference type="Gene3D" id="3.90.1150.10">
    <property type="entry name" value="Aspartate Aminotransferase, domain 1"/>
    <property type="match status" value="1"/>
</dbReference>
<dbReference type="InterPro" id="IPR000653">
    <property type="entry name" value="DegT/StrS_aminotransferase"/>
</dbReference>
<keyword evidence="5" id="KW-1185">Reference proteome</keyword>
<dbReference type="PIRSF" id="PIRSF000390">
    <property type="entry name" value="PLP_StrS"/>
    <property type="match status" value="1"/>
</dbReference>
<accession>A0ABW4L1E4</accession>
<keyword evidence="4" id="KW-0032">Aminotransferase</keyword>
<evidence type="ECO:0000313" key="5">
    <source>
        <dbReference type="Proteomes" id="UP001597277"/>
    </source>
</evidence>
<dbReference type="Pfam" id="PF01041">
    <property type="entry name" value="DegT_DnrJ_EryC1"/>
    <property type="match status" value="1"/>
</dbReference>
<gene>
    <name evidence="4" type="ORF">ACFSE6_05870</name>
</gene>
<evidence type="ECO:0000256" key="2">
    <source>
        <dbReference type="RuleBase" id="RU004508"/>
    </source>
</evidence>
<dbReference type="RefSeq" id="WP_388003412.1">
    <property type="nucleotide sequence ID" value="NZ_JBHUEE010000002.1"/>
</dbReference>
<dbReference type="PANTHER" id="PTHR30244:SF34">
    <property type="entry name" value="DTDP-4-AMINO-4,6-DIDEOXYGALACTOSE TRANSAMINASE"/>
    <property type="match status" value="1"/>
</dbReference>
<protein>
    <submittedName>
        <fullName evidence="4">DegT/DnrJ/EryC1/StrS family aminotransferase</fullName>
    </submittedName>
</protein>
<dbReference type="Gene3D" id="3.40.640.10">
    <property type="entry name" value="Type I PLP-dependent aspartate aminotransferase-like (Major domain)"/>
    <property type="match status" value="1"/>
</dbReference>
<comment type="similarity">
    <text evidence="2">Belongs to the DegT/DnrJ/EryC1 family.</text>
</comment>
<sequence>MPASPDLLALDGGTPVRREPFPTVSDSSGRRIGAEEEAAVLDVLRSGRLNSTVGQVTRGLEQDFAARYGVPHAVASSSGTSAIHLAVAALDPEPGDEIITTGLSDAGTVLPILAQNAVPVFADVDPASGNLDVASVRDRITPRTRAIIAVHLFGQPAPVAELRELADSHGLVLIEDCAQAYLTATSPDGALAGTVGHLGCFSLQQSKHITAGDGGLTITADDQLARRARLFADKAWPRDTDERTHLFLGLNYRMSELEAAVARVQLTRLDAVVEDRRRTAKLLTDVVSGLDGLGAAGDDGTVYWQFPIFLDTDVTGVDAHWYAEALRAEGIPAVGGYIQRPLYLTPVVAEHVTYGTSGYPLTCPPADALQSYAPGLCPHTEALIGGRLLVVPWNENYSSQDVTDIATAIEKVHRGRPGR</sequence>
<organism evidence="4 5">
    <name type="scientific">Georgenia deserti</name>
    <dbReference type="NCBI Taxonomy" id="2093781"/>
    <lineage>
        <taxon>Bacteria</taxon>
        <taxon>Bacillati</taxon>
        <taxon>Actinomycetota</taxon>
        <taxon>Actinomycetes</taxon>
        <taxon>Micrococcales</taxon>
        <taxon>Bogoriellaceae</taxon>
        <taxon>Georgenia</taxon>
    </lineage>
</organism>
<dbReference type="CDD" id="cd00616">
    <property type="entry name" value="AHBA_syn"/>
    <property type="match status" value="1"/>
</dbReference>
<dbReference type="InterPro" id="IPR015422">
    <property type="entry name" value="PyrdxlP-dep_Trfase_small"/>
</dbReference>